<evidence type="ECO:0000259" key="1">
    <source>
        <dbReference type="SMART" id="SM00829"/>
    </source>
</evidence>
<dbReference type="AlphaFoldDB" id="A0A368BQX1"/>
<dbReference type="GO" id="GO:0016491">
    <property type="term" value="F:oxidoreductase activity"/>
    <property type="evidence" value="ECO:0007669"/>
    <property type="project" value="InterPro"/>
</dbReference>
<dbReference type="Gene3D" id="3.90.180.10">
    <property type="entry name" value="Medium-chain alcohol dehydrogenases, catalytic domain"/>
    <property type="match status" value="1"/>
</dbReference>
<dbReference type="PANTHER" id="PTHR43677">
    <property type="entry name" value="SHORT-CHAIN DEHYDROGENASE/REDUCTASE"/>
    <property type="match status" value="1"/>
</dbReference>
<protein>
    <submittedName>
        <fullName evidence="2">NADPH:quinone oxidoreductase family protein</fullName>
    </submittedName>
</protein>
<dbReference type="Proteomes" id="UP000252147">
    <property type="component" value="Unassembled WGS sequence"/>
</dbReference>
<dbReference type="SUPFAM" id="SSF50129">
    <property type="entry name" value="GroES-like"/>
    <property type="match status" value="1"/>
</dbReference>
<evidence type="ECO:0000313" key="3">
    <source>
        <dbReference type="Proteomes" id="UP000252147"/>
    </source>
</evidence>
<dbReference type="InterPro" id="IPR013149">
    <property type="entry name" value="ADH-like_C"/>
</dbReference>
<dbReference type="InterPro" id="IPR020843">
    <property type="entry name" value="ER"/>
</dbReference>
<name>A0A368BQX1_9GAMM</name>
<feature type="domain" description="Enoyl reductase (ER)" evidence="1">
    <location>
        <begin position="10"/>
        <end position="330"/>
    </location>
</feature>
<dbReference type="InterPro" id="IPR051397">
    <property type="entry name" value="Zn-ADH-like_protein"/>
</dbReference>
<dbReference type="Pfam" id="PF08240">
    <property type="entry name" value="ADH_N"/>
    <property type="match status" value="1"/>
</dbReference>
<accession>A0A368BQX1</accession>
<organism evidence="2 3">
    <name type="scientific">SAR86 cluster bacterium</name>
    <dbReference type="NCBI Taxonomy" id="2030880"/>
    <lineage>
        <taxon>Bacteria</taxon>
        <taxon>Pseudomonadati</taxon>
        <taxon>Pseudomonadota</taxon>
        <taxon>Gammaproteobacteria</taxon>
        <taxon>SAR86 cluster</taxon>
    </lineage>
</organism>
<dbReference type="InterPro" id="IPR011032">
    <property type="entry name" value="GroES-like_sf"/>
</dbReference>
<sequence>MKRIVCKNFGPVDELVWEETDDPSPQPNEVVIEIKAAALNFPDFLIVQGLYQFQPPLPFTPGNEGAGIVKSVGSDVSKHKPGDRVYFMSAIGAFSEEIALDQNLVFAMEDTMCFEVAASYQLAYGTSFHALVQRGSIKEGDEVLVLGASGGVGLAAIDIAKAYGTRIVAGVSNDEKGEICKKYGADEVVIYGSEKLDKDAQKAFSVDLKSKSIKGGYDIIFDPIGDCYAEPAFRSIGWKGRYLVIGFAAGEIPKIPLNLTLLKGASICGVFWGTFTGLEPQINKSNIDTLNKMVSEEKIKPLISQTFPMKDAVTAIKMIGNRGVKGKVVLLNQ</sequence>
<dbReference type="InterPro" id="IPR036291">
    <property type="entry name" value="NAD(P)-bd_dom_sf"/>
</dbReference>
<dbReference type="CDD" id="cd08241">
    <property type="entry name" value="QOR1"/>
    <property type="match status" value="1"/>
</dbReference>
<gene>
    <name evidence="2" type="ORF">DBW97_00460</name>
</gene>
<dbReference type="EMBL" id="QOPD01000001">
    <property type="protein sequence ID" value="RCL39232.1"/>
    <property type="molecule type" value="Genomic_DNA"/>
</dbReference>
<dbReference type="Gene3D" id="3.40.50.720">
    <property type="entry name" value="NAD(P)-binding Rossmann-like Domain"/>
    <property type="match status" value="1"/>
</dbReference>
<reference evidence="2 3" key="1">
    <citation type="journal article" date="2018" name="Microbiome">
        <title>Fine metagenomic profile of the Mediterranean stratified and mixed water columns revealed by assembly and recruitment.</title>
        <authorList>
            <person name="Haro-Moreno J.M."/>
            <person name="Lopez-Perez M."/>
            <person name="De La Torre J.R."/>
            <person name="Picazo A."/>
            <person name="Camacho A."/>
            <person name="Rodriguez-Valera F."/>
        </authorList>
    </citation>
    <scope>NUCLEOTIDE SEQUENCE [LARGE SCALE GENOMIC DNA]</scope>
    <source>
        <strain evidence="2">MED-G83</strain>
    </source>
</reference>
<evidence type="ECO:0000313" key="2">
    <source>
        <dbReference type="EMBL" id="RCL39232.1"/>
    </source>
</evidence>
<comment type="caution">
    <text evidence="2">The sequence shown here is derived from an EMBL/GenBank/DDBJ whole genome shotgun (WGS) entry which is preliminary data.</text>
</comment>
<dbReference type="SUPFAM" id="SSF51735">
    <property type="entry name" value="NAD(P)-binding Rossmann-fold domains"/>
    <property type="match status" value="1"/>
</dbReference>
<dbReference type="Pfam" id="PF00107">
    <property type="entry name" value="ADH_zinc_N"/>
    <property type="match status" value="1"/>
</dbReference>
<dbReference type="PANTHER" id="PTHR43677:SF4">
    <property type="entry name" value="QUINONE OXIDOREDUCTASE-LIKE PROTEIN 2"/>
    <property type="match status" value="1"/>
</dbReference>
<proteinExistence type="predicted"/>
<dbReference type="SMART" id="SM00829">
    <property type="entry name" value="PKS_ER"/>
    <property type="match status" value="1"/>
</dbReference>
<dbReference type="InterPro" id="IPR013154">
    <property type="entry name" value="ADH-like_N"/>
</dbReference>